<evidence type="ECO:0000256" key="1">
    <source>
        <dbReference type="SAM" id="Phobius"/>
    </source>
</evidence>
<keyword evidence="1" id="KW-1133">Transmembrane helix</keyword>
<evidence type="ECO:0000313" key="3">
    <source>
        <dbReference type="Proteomes" id="UP001597264"/>
    </source>
</evidence>
<comment type="caution">
    <text evidence="2">The sequence shown here is derived from an EMBL/GenBank/DDBJ whole genome shotgun (WGS) entry which is preliminary data.</text>
</comment>
<dbReference type="RefSeq" id="WP_230437584.1">
    <property type="nucleotide sequence ID" value="NZ_CP087715.1"/>
</dbReference>
<reference evidence="3" key="1">
    <citation type="journal article" date="2019" name="Int. J. Syst. Evol. Microbiol.">
        <title>The Global Catalogue of Microorganisms (GCM) 10K type strain sequencing project: providing services to taxonomists for standard genome sequencing and annotation.</title>
        <authorList>
            <consortium name="The Broad Institute Genomics Platform"/>
            <consortium name="The Broad Institute Genome Sequencing Center for Infectious Disease"/>
            <person name="Wu L."/>
            <person name="Ma J."/>
        </authorList>
    </citation>
    <scope>NUCLEOTIDE SEQUENCE [LARGE SCALE GENOMIC DNA]</scope>
    <source>
        <strain evidence="3">CCUG 54356</strain>
    </source>
</reference>
<keyword evidence="1" id="KW-0472">Membrane</keyword>
<evidence type="ECO:0000313" key="2">
    <source>
        <dbReference type="EMBL" id="MFD1215682.1"/>
    </source>
</evidence>
<gene>
    <name evidence="2" type="ORF">ACFQ2X_03655</name>
</gene>
<feature type="transmembrane region" description="Helical" evidence="1">
    <location>
        <begin position="186"/>
        <end position="207"/>
    </location>
</feature>
<dbReference type="PANTHER" id="PTHR34219">
    <property type="entry name" value="IRON-REGULATED INNER MEMBRANE PROTEIN-RELATED"/>
    <property type="match status" value="1"/>
</dbReference>
<dbReference type="InterPro" id="IPR005625">
    <property type="entry name" value="PepSY-ass_TM"/>
</dbReference>
<protein>
    <submittedName>
        <fullName evidence="2">PepSY-associated TM helix domain-containing protein</fullName>
    </submittedName>
</protein>
<feature type="transmembrane region" description="Helical" evidence="1">
    <location>
        <begin position="137"/>
        <end position="160"/>
    </location>
</feature>
<accession>A0ABW3U4C3</accession>
<proteinExistence type="predicted"/>
<dbReference type="Proteomes" id="UP001597264">
    <property type="component" value="Unassembled WGS sequence"/>
</dbReference>
<dbReference type="Pfam" id="PF03929">
    <property type="entry name" value="PepSY_TM"/>
    <property type="match status" value="1"/>
</dbReference>
<dbReference type="PANTHER" id="PTHR34219:SF8">
    <property type="entry name" value="PEPSY DOMAIN-CONTAINING PROTEIN"/>
    <property type="match status" value="1"/>
</dbReference>
<keyword evidence="3" id="KW-1185">Reference proteome</keyword>
<name>A0ABW3U4C3_9GAMM</name>
<keyword evidence="1" id="KW-0812">Transmembrane</keyword>
<dbReference type="EMBL" id="JBHTLR010000004">
    <property type="protein sequence ID" value="MFD1215682.1"/>
    <property type="molecule type" value="Genomic_DNA"/>
</dbReference>
<feature type="transmembrane region" description="Helical" evidence="1">
    <location>
        <begin position="12"/>
        <end position="32"/>
    </location>
</feature>
<organism evidence="2 3">
    <name type="scientific">Microbulbifer celer</name>
    <dbReference type="NCBI Taxonomy" id="435905"/>
    <lineage>
        <taxon>Bacteria</taxon>
        <taxon>Pseudomonadati</taxon>
        <taxon>Pseudomonadota</taxon>
        <taxon>Gammaproteobacteria</taxon>
        <taxon>Cellvibrionales</taxon>
        <taxon>Microbulbiferaceae</taxon>
        <taxon>Microbulbifer</taxon>
    </lineage>
</organism>
<feature type="transmembrane region" description="Helical" evidence="1">
    <location>
        <begin position="328"/>
        <end position="350"/>
    </location>
</feature>
<sequence length="377" mass="43002">MNKTLFKLHSWMALIAFVPLLVICVTGSILVFKYEIDSLLIEDKVRVDAAGRERQSLDSLASSVNSHFPDYEIVGWALFQDENRADLVYTMEHGTDEWTYALLDQYTGEPLRPPMGLTHHLTDWLLDLHFTLLAGDWGMLITSVFSILLCGLGITGFILYRKFWKNFFTLRWNARMIVYFSDLHKMTGIIGAPILLILGFTGAWWNITHFAHEMEEHADGHEHYKMAERLYNDDLSLQGLMDDTGNRIQNFETTYISFPWEPDTNFTFWGDVHSGNPLLSEYASNVSYNAQTGDHMLSYDIREATLGAKIIDSYRRLHFGNFAGLVSKILWCIIGLTPLLLSITGIYIWNQRRGKRKAAREKRRAKAAAMAAGAAAT</sequence>